<dbReference type="InterPro" id="IPR009003">
    <property type="entry name" value="Peptidase_S1_PA"/>
</dbReference>
<dbReference type="AlphaFoldDB" id="A0A9E2BH53"/>
<evidence type="ECO:0000313" key="2">
    <source>
        <dbReference type="Proteomes" id="UP000811545"/>
    </source>
</evidence>
<gene>
    <name evidence="1" type="ORF">DDT42_01329</name>
</gene>
<sequence length="290" mass="31978">MIENINELNHKNIPINSIGIDEINNVVTVGLEELKTEYIETIKELVKNKAPEITKKGNPLSFHRASKLTRLSRTSWHPNLFGGIRISRYLGSGFSEGSTLGFSARLWDGTRGFIMTGHTGGVGTIIYQPIPTWFGLGNRVGTIDLNPPLNNRFSDAAFVGNPTRPVINTIWPNRTIMGWRASWDTPPGTFVDMEGMITGHSWGIIVARWYTHTDTQGTLLEQVAAALHPIPTFGDSGAPIFSWESDPNRVRVCGVVVAINHTAFPNHGTVTIYSPVDGIQRDLTLIWGPP</sequence>
<reference evidence="1 2" key="1">
    <citation type="journal article" date="2021" name="bioRxiv">
        <title>Unique metabolic strategies in Hadean analogues reveal hints for primordial physiology.</title>
        <authorList>
            <person name="Nobu M.K."/>
            <person name="Nakai R."/>
            <person name="Tamazawa S."/>
            <person name="Mori H."/>
            <person name="Toyoda A."/>
            <person name="Ijiri A."/>
            <person name="Suzuki S."/>
            <person name="Kurokawa K."/>
            <person name="Kamagata Y."/>
            <person name="Tamaki H."/>
        </authorList>
    </citation>
    <scope>NUCLEOTIDE SEQUENCE [LARGE SCALE GENOMIC DNA]</scope>
    <source>
        <strain evidence="1">BS525</strain>
    </source>
</reference>
<dbReference type="SUPFAM" id="SSF50494">
    <property type="entry name" value="Trypsin-like serine proteases"/>
    <property type="match status" value="1"/>
</dbReference>
<accession>A0A9E2BH53</accession>
<comment type="caution">
    <text evidence="1">The sequence shown here is derived from an EMBL/GenBank/DDBJ whole genome shotgun (WGS) entry which is preliminary data.</text>
</comment>
<dbReference type="EMBL" id="QLTW01000096">
    <property type="protein sequence ID" value="MBT9145458.1"/>
    <property type="molecule type" value="Genomic_DNA"/>
</dbReference>
<name>A0A9E2BH53_PSYF1</name>
<proteinExistence type="predicted"/>
<protein>
    <submittedName>
        <fullName evidence="1">Uncharacterized protein</fullName>
    </submittedName>
</protein>
<dbReference type="InterPro" id="IPR043504">
    <property type="entry name" value="Peptidase_S1_PA_chymotrypsin"/>
</dbReference>
<dbReference type="Gene3D" id="2.40.10.10">
    <property type="entry name" value="Trypsin-like serine proteases"/>
    <property type="match status" value="2"/>
</dbReference>
<organism evidence="1 2">
    <name type="scientific">Psychracetigena formicireducens</name>
    <dbReference type="NCBI Taxonomy" id="2986056"/>
    <lineage>
        <taxon>Bacteria</taxon>
        <taxon>Bacillati</taxon>
        <taxon>Candidatus Lithacetigenota</taxon>
        <taxon>Candidatus Psychracetigena</taxon>
    </lineage>
</organism>
<evidence type="ECO:0000313" key="1">
    <source>
        <dbReference type="EMBL" id="MBT9145458.1"/>
    </source>
</evidence>
<dbReference type="Proteomes" id="UP000811545">
    <property type="component" value="Unassembled WGS sequence"/>
</dbReference>